<dbReference type="GO" id="GO:0006935">
    <property type="term" value="P:chemotaxis"/>
    <property type="evidence" value="ECO:0007669"/>
    <property type="project" value="InterPro"/>
</dbReference>
<reference evidence="5 6" key="1">
    <citation type="journal article" date="2016" name="Int. J. Syst. Evol. Microbiol.">
        <title>Acidipila dinghuensis sp. nov., an acidobacterium isolated from forest soil.</title>
        <authorList>
            <person name="Jiang Y.W."/>
            <person name="Wang J."/>
            <person name="Chen M.H."/>
            <person name="Lv Y.Y."/>
            <person name="Qiu L.H."/>
        </authorList>
    </citation>
    <scope>NUCLEOTIDE SEQUENCE [LARGE SCALE GENOMIC DNA]</scope>
    <source>
        <strain evidence="5 6">DHOF10</strain>
    </source>
</reference>
<gene>
    <name evidence="5" type="ORF">ESZ00_11070</name>
</gene>
<evidence type="ECO:0000256" key="3">
    <source>
        <dbReference type="ARBA" id="ARBA00022490"/>
    </source>
</evidence>
<dbReference type="Proteomes" id="UP000290253">
    <property type="component" value="Unassembled WGS sequence"/>
</dbReference>
<evidence type="ECO:0000256" key="2">
    <source>
        <dbReference type="ARBA" id="ARBA00021483"/>
    </source>
</evidence>
<organism evidence="5 6">
    <name type="scientific">Silvibacterium dinghuense</name>
    <dbReference type="NCBI Taxonomy" id="1560006"/>
    <lineage>
        <taxon>Bacteria</taxon>
        <taxon>Pseudomonadati</taxon>
        <taxon>Acidobacteriota</taxon>
        <taxon>Terriglobia</taxon>
        <taxon>Terriglobales</taxon>
        <taxon>Acidobacteriaceae</taxon>
        <taxon>Silvibacterium</taxon>
    </lineage>
</organism>
<name>A0A4Q1SD48_9BACT</name>
<dbReference type="OrthoDB" id="9794382at2"/>
<keyword evidence="3" id="KW-0963">Cytoplasm</keyword>
<dbReference type="Pfam" id="PF01584">
    <property type="entry name" value="CheW"/>
    <property type="match status" value="1"/>
</dbReference>
<protein>
    <recommendedName>
        <fullName evidence="2">Chemotaxis protein CheW</fullName>
    </recommendedName>
</protein>
<dbReference type="Gene3D" id="2.40.50.180">
    <property type="entry name" value="CheA-289, Domain 4"/>
    <property type="match status" value="1"/>
</dbReference>
<dbReference type="GO" id="GO:0007165">
    <property type="term" value="P:signal transduction"/>
    <property type="evidence" value="ECO:0007669"/>
    <property type="project" value="InterPro"/>
</dbReference>
<proteinExistence type="predicted"/>
<dbReference type="EMBL" id="SDMK01000002">
    <property type="protein sequence ID" value="RXS95144.1"/>
    <property type="molecule type" value="Genomic_DNA"/>
</dbReference>
<feature type="domain" description="CheW-like" evidence="4">
    <location>
        <begin position="22"/>
        <end position="162"/>
    </location>
</feature>
<dbReference type="InterPro" id="IPR039315">
    <property type="entry name" value="CheW"/>
</dbReference>
<dbReference type="PANTHER" id="PTHR22617:SF45">
    <property type="entry name" value="CHEMOTAXIS PROTEIN CHEW"/>
    <property type="match status" value="1"/>
</dbReference>
<dbReference type="GO" id="GO:0005829">
    <property type="term" value="C:cytosol"/>
    <property type="evidence" value="ECO:0007669"/>
    <property type="project" value="TreeGrafter"/>
</dbReference>
<dbReference type="Gene3D" id="2.30.30.40">
    <property type="entry name" value="SH3 Domains"/>
    <property type="match status" value="1"/>
</dbReference>
<dbReference type="PANTHER" id="PTHR22617">
    <property type="entry name" value="CHEMOTAXIS SENSOR HISTIDINE KINASE-RELATED"/>
    <property type="match status" value="1"/>
</dbReference>
<dbReference type="SMART" id="SM00260">
    <property type="entry name" value="CheW"/>
    <property type="match status" value="1"/>
</dbReference>
<dbReference type="InterPro" id="IPR036061">
    <property type="entry name" value="CheW-like_dom_sf"/>
</dbReference>
<evidence type="ECO:0000313" key="5">
    <source>
        <dbReference type="EMBL" id="RXS95144.1"/>
    </source>
</evidence>
<comment type="caution">
    <text evidence="5">The sequence shown here is derived from an EMBL/GenBank/DDBJ whole genome shotgun (WGS) entry which is preliminary data.</text>
</comment>
<evidence type="ECO:0000313" key="6">
    <source>
        <dbReference type="Proteomes" id="UP000290253"/>
    </source>
</evidence>
<dbReference type="InterPro" id="IPR002545">
    <property type="entry name" value="CheW-lke_dom"/>
</dbReference>
<dbReference type="SUPFAM" id="SSF50341">
    <property type="entry name" value="CheW-like"/>
    <property type="match status" value="1"/>
</dbReference>
<evidence type="ECO:0000259" key="4">
    <source>
        <dbReference type="PROSITE" id="PS50851"/>
    </source>
</evidence>
<keyword evidence="6" id="KW-1185">Reference proteome</keyword>
<evidence type="ECO:0000256" key="1">
    <source>
        <dbReference type="ARBA" id="ARBA00004496"/>
    </source>
</evidence>
<dbReference type="AlphaFoldDB" id="A0A4Q1SD48"/>
<comment type="subcellular location">
    <subcellularLocation>
        <location evidence="1">Cytoplasm</location>
    </subcellularLocation>
</comment>
<dbReference type="RefSeq" id="WP_129208312.1">
    <property type="nucleotide sequence ID" value="NZ_BMGU01000003.1"/>
</dbReference>
<dbReference type="PROSITE" id="PS50851">
    <property type="entry name" value="CHEW"/>
    <property type="match status" value="1"/>
</dbReference>
<accession>A0A4Q1SD48</accession>
<dbReference type="CDD" id="cd00732">
    <property type="entry name" value="CheW"/>
    <property type="match status" value="1"/>
</dbReference>
<sequence length="169" mass="18612">MSTQEAAVAAITAGAAGEQEQTLQYLTFTLDDHDYGLELFKIQEIRGYAPITPIPNLPPHVRGVMNLRGTVLPVIDLRMKFRLPAIEYNKFTVIVIALVEEKVVGLLVDAISDVLQVSSSSMRPAPDFGTAVDTQFIHGVFQARDHLVVALNLERLLTEGELTLPEMVQ</sequence>